<dbReference type="Gene3D" id="3.40.20.10">
    <property type="entry name" value="Severin"/>
    <property type="match status" value="2"/>
</dbReference>
<evidence type="ECO:0000259" key="12">
    <source>
        <dbReference type="PROSITE" id="PS51263"/>
    </source>
</evidence>
<dbReference type="InterPro" id="IPR029006">
    <property type="entry name" value="ADF-H/Gelsolin-like_dom_sf"/>
</dbReference>
<feature type="domain" description="ADF-H" evidence="12">
    <location>
        <begin position="6"/>
        <end position="140"/>
    </location>
</feature>
<dbReference type="GO" id="GO:0005884">
    <property type="term" value="C:actin filament"/>
    <property type="evidence" value="ECO:0007669"/>
    <property type="project" value="TreeGrafter"/>
</dbReference>
<evidence type="ECO:0000256" key="5">
    <source>
        <dbReference type="ARBA" id="ARBA00022737"/>
    </source>
</evidence>
<evidence type="ECO:0000256" key="2">
    <source>
        <dbReference type="ARBA" id="ARBA00004544"/>
    </source>
</evidence>
<accession>A0A1X2HKS8</accession>
<feature type="domain" description="ADF-H" evidence="12">
    <location>
        <begin position="181"/>
        <end position="314"/>
    </location>
</feature>
<dbReference type="GO" id="GO:0051015">
    <property type="term" value="F:actin filament binding"/>
    <property type="evidence" value="ECO:0007669"/>
    <property type="project" value="TreeGrafter"/>
</dbReference>
<dbReference type="InParanoid" id="A0A1X2HKS8"/>
<keyword evidence="7" id="KW-0206">Cytoskeleton</keyword>
<protein>
    <recommendedName>
        <fullName evidence="10">Twinfilin</fullName>
    </recommendedName>
</protein>
<organism evidence="13 14">
    <name type="scientific">Syncephalastrum racemosum</name>
    <name type="common">Filamentous fungus</name>
    <dbReference type="NCBI Taxonomy" id="13706"/>
    <lineage>
        <taxon>Eukaryota</taxon>
        <taxon>Fungi</taxon>
        <taxon>Fungi incertae sedis</taxon>
        <taxon>Mucoromycota</taxon>
        <taxon>Mucoromycotina</taxon>
        <taxon>Mucoromycetes</taxon>
        <taxon>Mucorales</taxon>
        <taxon>Syncephalastraceae</taxon>
        <taxon>Syncephalastrum</taxon>
    </lineage>
</organism>
<evidence type="ECO:0000256" key="6">
    <source>
        <dbReference type="ARBA" id="ARBA00023203"/>
    </source>
</evidence>
<evidence type="ECO:0000256" key="9">
    <source>
        <dbReference type="ARBA" id="ARBA00056419"/>
    </source>
</evidence>
<dbReference type="InterPro" id="IPR028458">
    <property type="entry name" value="Twinfilin"/>
</dbReference>
<evidence type="ECO:0000256" key="4">
    <source>
        <dbReference type="ARBA" id="ARBA00022490"/>
    </source>
</evidence>
<reference evidence="13 14" key="1">
    <citation type="submission" date="2016-07" db="EMBL/GenBank/DDBJ databases">
        <title>Pervasive Adenine N6-methylation of Active Genes in Fungi.</title>
        <authorList>
            <consortium name="DOE Joint Genome Institute"/>
            <person name="Mondo S.J."/>
            <person name="Dannebaum R.O."/>
            <person name="Kuo R.C."/>
            <person name="Labutti K."/>
            <person name="Haridas S."/>
            <person name="Kuo A."/>
            <person name="Salamov A."/>
            <person name="Ahrendt S.R."/>
            <person name="Lipzen A."/>
            <person name="Sullivan W."/>
            <person name="Andreopoulos W.B."/>
            <person name="Clum A."/>
            <person name="Lindquist E."/>
            <person name="Daum C."/>
            <person name="Ramamoorthy G.K."/>
            <person name="Gryganskyi A."/>
            <person name="Culley D."/>
            <person name="Magnuson J.K."/>
            <person name="James T.Y."/>
            <person name="O'Malley M.A."/>
            <person name="Stajich J.E."/>
            <person name="Spatafora J.W."/>
            <person name="Visel A."/>
            <person name="Grigoriev I.V."/>
        </authorList>
    </citation>
    <scope>NUCLEOTIDE SEQUENCE [LARGE SCALE GENOMIC DNA]</scope>
    <source>
        <strain evidence="13 14">NRRL 2496</strain>
    </source>
</reference>
<evidence type="ECO:0000256" key="1">
    <source>
        <dbReference type="ARBA" id="ARBA00004245"/>
    </source>
</evidence>
<dbReference type="InterPro" id="IPR002108">
    <property type="entry name" value="ADF-H"/>
</dbReference>
<dbReference type="AlphaFoldDB" id="A0A1X2HKS8"/>
<dbReference type="CDD" id="cd11284">
    <property type="entry name" value="ADF_Twf-C_like"/>
    <property type="match status" value="1"/>
</dbReference>
<dbReference type="FunFam" id="3.40.20.10:FF:000007">
    <property type="entry name" value="Twinfilin-1 isoform 1"/>
    <property type="match status" value="1"/>
</dbReference>
<sequence>MSHQSGIKVSEELANTFSEAVKNGNTRILRVSIIDEALSVNGTTPVEGTFEQDYAHVLGYLDDKVPAYVLVRLDTKNSEGEYNWLFLAHVPDNAKVRDKMLYASTRATLTKELGDNRFSDNMYGTDKNEFSWEGYKKHLAHKNADAPLTQRERELAEIKQAEARAATDYQGTTSRQTFSPHITYPIADEVKTALSELTKPKDERPHNFVTLHLVNEKIVLDSAANVSTDQIHRTIDPKDPRFTFFIMENNGAEHKVFVYSCPSSSKIRERMLYSCSKNFAIKGAEGECGLTVDKKLETSDPTELTEKYLLEEVRPEPRTGGAGIVAERVQMLSQPAQGGFKRPAAPNRRRPQQVLPTQTAAADP</sequence>
<evidence type="ECO:0000256" key="10">
    <source>
        <dbReference type="ARBA" id="ARBA00069496"/>
    </source>
</evidence>
<dbReference type="EMBL" id="MCGN01000003">
    <property type="protein sequence ID" value="ORY99196.1"/>
    <property type="molecule type" value="Genomic_DNA"/>
</dbReference>
<dbReference type="OMA" id="YLFKHTH"/>
<dbReference type="GO" id="GO:0005938">
    <property type="term" value="C:cell cortex"/>
    <property type="evidence" value="ECO:0007669"/>
    <property type="project" value="UniProtKB-SubCell"/>
</dbReference>
<evidence type="ECO:0000313" key="14">
    <source>
        <dbReference type="Proteomes" id="UP000242180"/>
    </source>
</evidence>
<keyword evidence="4" id="KW-0963">Cytoplasm</keyword>
<evidence type="ECO:0000256" key="11">
    <source>
        <dbReference type="SAM" id="MobiDB-lite"/>
    </source>
</evidence>
<dbReference type="FunCoup" id="A0A1X2HKS8">
    <property type="interactions" value="198"/>
</dbReference>
<comment type="function">
    <text evidence="9">Actin-binding protein involved in motile and morphological processes. Inhibits actin polymerization, likely by sequestering G-actin.</text>
</comment>
<dbReference type="GO" id="GO:0030042">
    <property type="term" value="P:actin filament depolymerization"/>
    <property type="evidence" value="ECO:0007669"/>
    <property type="project" value="TreeGrafter"/>
</dbReference>
<comment type="similarity">
    <text evidence="3">Belongs to the actin-binding proteins ADF family. Twinfilin subfamily.</text>
</comment>
<dbReference type="FunFam" id="3.40.20.10:FF:000042">
    <property type="entry name" value="Actin depolymerizing protein"/>
    <property type="match status" value="1"/>
</dbReference>
<dbReference type="Proteomes" id="UP000242180">
    <property type="component" value="Unassembled WGS sequence"/>
</dbReference>
<dbReference type="OrthoDB" id="10006997at2759"/>
<evidence type="ECO:0000256" key="3">
    <source>
        <dbReference type="ARBA" id="ARBA00009557"/>
    </source>
</evidence>
<dbReference type="PROSITE" id="PS51263">
    <property type="entry name" value="ADF_H"/>
    <property type="match status" value="2"/>
</dbReference>
<feature type="compositionally biased region" description="Polar residues" evidence="11">
    <location>
        <begin position="354"/>
        <end position="364"/>
    </location>
</feature>
<comment type="subcellular location">
    <subcellularLocation>
        <location evidence="2">Cytoplasm</location>
        <location evidence="2">Cell cortex</location>
    </subcellularLocation>
    <subcellularLocation>
        <location evidence="1">Cytoplasm</location>
        <location evidence="1">Cytoskeleton</location>
    </subcellularLocation>
</comment>
<name>A0A1X2HKS8_SYNRA</name>
<feature type="region of interest" description="Disordered" evidence="11">
    <location>
        <begin position="333"/>
        <end position="364"/>
    </location>
</feature>
<comment type="caution">
    <text evidence="13">The sequence shown here is derived from an EMBL/GenBank/DDBJ whole genome shotgun (WGS) entry which is preliminary data.</text>
</comment>
<dbReference type="SMART" id="SM00102">
    <property type="entry name" value="ADF"/>
    <property type="match status" value="2"/>
</dbReference>
<comment type="subunit">
    <text evidence="8">Interacts with G-actin; ADP-actin form.</text>
</comment>
<dbReference type="SUPFAM" id="SSF55753">
    <property type="entry name" value="Actin depolymerizing proteins"/>
    <property type="match status" value="2"/>
</dbReference>
<dbReference type="STRING" id="13706.A0A1X2HKS8"/>
<evidence type="ECO:0000256" key="8">
    <source>
        <dbReference type="ARBA" id="ARBA00038532"/>
    </source>
</evidence>
<dbReference type="PANTHER" id="PTHR13759:SF1">
    <property type="entry name" value="TWINFILIN"/>
    <property type="match status" value="1"/>
</dbReference>
<proteinExistence type="inferred from homology"/>
<dbReference type="CDD" id="cd11285">
    <property type="entry name" value="ADF_Twf-N_like"/>
    <property type="match status" value="1"/>
</dbReference>
<keyword evidence="14" id="KW-1185">Reference proteome</keyword>
<dbReference type="GO" id="GO:0051016">
    <property type="term" value="P:barbed-end actin filament capping"/>
    <property type="evidence" value="ECO:0007669"/>
    <property type="project" value="TreeGrafter"/>
</dbReference>
<dbReference type="PANTHER" id="PTHR13759">
    <property type="entry name" value="TWINFILIN"/>
    <property type="match status" value="1"/>
</dbReference>
<evidence type="ECO:0000313" key="13">
    <source>
        <dbReference type="EMBL" id="ORY99196.1"/>
    </source>
</evidence>
<dbReference type="GO" id="GO:0003785">
    <property type="term" value="F:actin monomer binding"/>
    <property type="evidence" value="ECO:0007669"/>
    <property type="project" value="TreeGrafter"/>
</dbReference>
<keyword evidence="5" id="KW-0677">Repeat</keyword>
<evidence type="ECO:0000256" key="7">
    <source>
        <dbReference type="ARBA" id="ARBA00023212"/>
    </source>
</evidence>
<dbReference type="Pfam" id="PF00241">
    <property type="entry name" value="Cofilin_ADF"/>
    <property type="match status" value="2"/>
</dbReference>
<gene>
    <name evidence="13" type="ORF">BCR43DRAFT_488883</name>
</gene>
<keyword evidence="6" id="KW-0009">Actin-binding</keyword>